<dbReference type="InterPro" id="IPR050109">
    <property type="entry name" value="HTH-type_TetR-like_transc_reg"/>
</dbReference>
<dbReference type="Gene3D" id="1.10.10.60">
    <property type="entry name" value="Homeodomain-like"/>
    <property type="match status" value="1"/>
</dbReference>
<evidence type="ECO:0000313" key="6">
    <source>
        <dbReference type="EMBL" id="MBJ8341646.1"/>
    </source>
</evidence>
<dbReference type="PRINTS" id="PR00455">
    <property type="entry name" value="HTHTETR"/>
</dbReference>
<evidence type="ECO:0000256" key="2">
    <source>
        <dbReference type="ARBA" id="ARBA00023125"/>
    </source>
</evidence>
<dbReference type="PANTHER" id="PTHR30055:SF234">
    <property type="entry name" value="HTH-TYPE TRANSCRIPTIONAL REGULATOR BETI"/>
    <property type="match status" value="1"/>
</dbReference>
<dbReference type="RefSeq" id="WP_199706740.1">
    <property type="nucleotide sequence ID" value="NZ_JAEMNV010000008.1"/>
</dbReference>
<evidence type="ECO:0000256" key="1">
    <source>
        <dbReference type="ARBA" id="ARBA00023015"/>
    </source>
</evidence>
<accession>A0A934NUH9</accession>
<keyword evidence="3" id="KW-0804">Transcription</keyword>
<name>A0A934NUH9_9NOCA</name>
<dbReference type="PANTHER" id="PTHR30055">
    <property type="entry name" value="HTH-TYPE TRANSCRIPTIONAL REGULATOR RUTR"/>
    <property type="match status" value="1"/>
</dbReference>
<protein>
    <submittedName>
        <fullName evidence="6">TetR family transcriptional regulator</fullName>
    </submittedName>
</protein>
<dbReference type="InterPro" id="IPR009057">
    <property type="entry name" value="Homeodomain-like_sf"/>
</dbReference>
<sequence>MRSKDGSSTFTETARRAQIVEYAIEAIAELGYHQASVRKIAERVGVAMSVVLYHFGNKDDLVAAIVAELYRSLIDIMLPFVEQETTAAGKLAAHIRAHTSYIATHRSHQLALMEIASNYRSRSGGRLGELGVDLPPAKLAELAKLELATILTAGVENGEFRSLSPSSISLAVSGAIGNAVLKSASDPDFDIHAYGEDLVVAFDLATRAHNETGE</sequence>
<keyword evidence="7" id="KW-1185">Reference proteome</keyword>
<dbReference type="GO" id="GO:0000976">
    <property type="term" value="F:transcription cis-regulatory region binding"/>
    <property type="evidence" value="ECO:0007669"/>
    <property type="project" value="TreeGrafter"/>
</dbReference>
<dbReference type="SUPFAM" id="SSF46689">
    <property type="entry name" value="Homeodomain-like"/>
    <property type="match status" value="1"/>
</dbReference>
<evidence type="ECO:0000313" key="7">
    <source>
        <dbReference type="Proteomes" id="UP000655868"/>
    </source>
</evidence>
<feature type="domain" description="HTH tetR-type" evidence="5">
    <location>
        <begin position="13"/>
        <end position="73"/>
    </location>
</feature>
<evidence type="ECO:0000256" key="3">
    <source>
        <dbReference type="ARBA" id="ARBA00023163"/>
    </source>
</evidence>
<organism evidence="6 7">
    <name type="scientific">Antrihabitans stalagmiti</name>
    <dbReference type="NCBI Taxonomy" id="2799499"/>
    <lineage>
        <taxon>Bacteria</taxon>
        <taxon>Bacillati</taxon>
        <taxon>Actinomycetota</taxon>
        <taxon>Actinomycetes</taxon>
        <taxon>Mycobacteriales</taxon>
        <taxon>Nocardiaceae</taxon>
        <taxon>Antrihabitans</taxon>
    </lineage>
</organism>
<dbReference type="GO" id="GO:0003700">
    <property type="term" value="F:DNA-binding transcription factor activity"/>
    <property type="evidence" value="ECO:0007669"/>
    <property type="project" value="TreeGrafter"/>
</dbReference>
<dbReference type="EMBL" id="JAEMNV010000008">
    <property type="protein sequence ID" value="MBJ8341646.1"/>
    <property type="molecule type" value="Genomic_DNA"/>
</dbReference>
<dbReference type="Gene3D" id="1.10.357.10">
    <property type="entry name" value="Tetracycline Repressor, domain 2"/>
    <property type="match status" value="1"/>
</dbReference>
<evidence type="ECO:0000259" key="5">
    <source>
        <dbReference type="PROSITE" id="PS50977"/>
    </source>
</evidence>
<dbReference type="PROSITE" id="PS50977">
    <property type="entry name" value="HTH_TETR_2"/>
    <property type="match status" value="1"/>
</dbReference>
<gene>
    <name evidence="6" type="ORF">JGU71_22425</name>
</gene>
<proteinExistence type="predicted"/>
<dbReference type="Pfam" id="PF00440">
    <property type="entry name" value="TetR_N"/>
    <property type="match status" value="1"/>
</dbReference>
<evidence type="ECO:0000256" key="4">
    <source>
        <dbReference type="PROSITE-ProRule" id="PRU00335"/>
    </source>
</evidence>
<dbReference type="InterPro" id="IPR001647">
    <property type="entry name" value="HTH_TetR"/>
</dbReference>
<dbReference type="SUPFAM" id="SSF48498">
    <property type="entry name" value="Tetracyclin repressor-like, C-terminal domain"/>
    <property type="match status" value="1"/>
</dbReference>
<keyword evidence="1" id="KW-0805">Transcription regulation</keyword>
<dbReference type="InterPro" id="IPR036271">
    <property type="entry name" value="Tet_transcr_reg_TetR-rel_C_sf"/>
</dbReference>
<dbReference type="AlphaFoldDB" id="A0A934NUH9"/>
<reference evidence="6" key="1">
    <citation type="submission" date="2020-12" db="EMBL/GenBank/DDBJ databases">
        <title>Antrihabitans popcorni sp. nov. and Antrihabitans auranticaus sp. nov., isolated from a larva cave.</title>
        <authorList>
            <person name="Lee S.D."/>
            <person name="Kim I.S."/>
        </authorList>
    </citation>
    <scope>NUCLEOTIDE SEQUENCE</scope>
    <source>
        <strain evidence="6">YC3-6</strain>
    </source>
</reference>
<dbReference type="Proteomes" id="UP000655868">
    <property type="component" value="Unassembled WGS sequence"/>
</dbReference>
<keyword evidence="2 4" id="KW-0238">DNA-binding</keyword>
<comment type="caution">
    <text evidence="6">The sequence shown here is derived from an EMBL/GenBank/DDBJ whole genome shotgun (WGS) entry which is preliminary data.</text>
</comment>
<feature type="DNA-binding region" description="H-T-H motif" evidence="4">
    <location>
        <begin position="36"/>
        <end position="55"/>
    </location>
</feature>